<keyword evidence="3" id="KW-0328">Glycosyltransferase</keyword>
<keyword evidence="13" id="KW-1185">Reference proteome</keyword>
<evidence type="ECO:0000256" key="10">
    <source>
        <dbReference type="SAM" id="Phobius"/>
    </source>
</evidence>
<reference evidence="13" key="1">
    <citation type="submission" date="2016-11" db="EMBL/GenBank/DDBJ databases">
        <title>Complete Genome Sequence of alachlor-degrading Sphingomonas sp. strain JJ-A5.</title>
        <authorList>
            <person name="Lee H."/>
            <person name="Ka J.-O."/>
        </authorList>
    </citation>
    <scope>NUCLEOTIDE SEQUENCE [LARGE SCALE GENOMIC DNA]</scope>
    <source>
        <strain evidence="13">JJ-A5</strain>
    </source>
</reference>
<dbReference type="SUPFAM" id="SSF53448">
    <property type="entry name" value="Nucleotide-diphospho-sugar transferases"/>
    <property type="match status" value="1"/>
</dbReference>
<name>A0A1L3ZSK1_9SPHN</name>
<dbReference type="GO" id="GO:0016757">
    <property type="term" value="F:glycosyltransferase activity"/>
    <property type="evidence" value="ECO:0007669"/>
    <property type="project" value="UniProtKB-KW"/>
</dbReference>
<dbReference type="OrthoDB" id="9807795at2"/>
<evidence type="ECO:0000259" key="11">
    <source>
        <dbReference type="Pfam" id="PF00535"/>
    </source>
</evidence>
<sequence>MSGLEATGAGRPEISLVVPVYNEEEAIPLFLERVTPIIEQISPRWEMVFVNDGSSDRTFSVLREANRQDSRVKILDFSRNFGKEIALTAGIDHSTGRAVVPIDVDLQDPPELIVEMVAKWREGYDVVLAARKDRSSDSWAKRSTASAFYRVMGRLSSVDIPSNVGDFRLMDRRAVEVLCQYRERQRFMKGLFASLGFRQVVVEYARPERSAGETKFRPLRLWGLALEGIISFSTTPLKIWTYIGASCALISTLYMLWIIGKTLVLGNPVPGYASLMTVMLFMNGIMLTGLGVIGEYVARIFNEVKARPLYIVREQIGLDEGQTEPRLSDDDAPSRYGSRRA</sequence>
<dbReference type="InterPro" id="IPR029044">
    <property type="entry name" value="Nucleotide-diphossugar_trans"/>
</dbReference>
<proteinExistence type="inferred from homology"/>
<evidence type="ECO:0000256" key="1">
    <source>
        <dbReference type="ARBA" id="ARBA00004651"/>
    </source>
</evidence>
<keyword evidence="4 12" id="KW-0808">Transferase</keyword>
<dbReference type="InterPro" id="IPR050256">
    <property type="entry name" value="Glycosyltransferase_2"/>
</dbReference>
<evidence type="ECO:0000256" key="8">
    <source>
        <dbReference type="ARBA" id="ARBA00038152"/>
    </source>
</evidence>
<dbReference type="FunFam" id="3.90.550.10:FF:000079">
    <property type="entry name" value="Probable glycosyl transferase"/>
    <property type="match status" value="1"/>
</dbReference>
<dbReference type="STRING" id="1921510.BSL82_03955"/>
<comment type="subcellular location">
    <subcellularLocation>
        <location evidence="1">Cell membrane</location>
        <topology evidence="1">Multi-pass membrane protein</topology>
    </subcellularLocation>
</comment>
<dbReference type="CDD" id="cd04187">
    <property type="entry name" value="DPM1_like_bac"/>
    <property type="match status" value="1"/>
</dbReference>
<dbReference type="Gene3D" id="3.90.550.10">
    <property type="entry name" value="Spore Coat Polysaccharide Biosynthesis Protein SpsA, Chain A"/>
    <property type="match status" value="1"/>
</dbReference>
<dbReference type="PANTHER" id="PTHR48090:SF1">
    <property type="entry name" value="PROPHAGE BACTOPRENOL GLUCOSYL TRANSFERASE HOMOLOG"/>
    <property type="match status" value="1"/>
</dbReference>
<keyword evidence="6 10" id="KW-1133">Transmembrane helix</keyword>
<evidence type="ECO:0000256" key="7">
    <source>
        <dbReference type="ARBA" id="ARBA00023136"/>
    </source>
</evidence>
<gene>
    <name evidence="12" type="ORF">BSL82_03955</name>
</gene>
<evidence type="ECO:0000256" key="6">
    <source>
        <dbReference type="ARBA" id="ARBA00022989"/>
    </source>
</evidence>
<dbReference type="RefSeq" id="WP_072596137.1">
    <property type="nucleotide sequence ID" value="NZ_CP018221.1"/>
</dbReference>
<evidence type="ECO:0000256" key="2">
    <source>
        <dbReference type="ARBA" id="ARBA00022475"/>
    </source>
</evidence>
<evidence type="ECO:0000256" key="3">
    <source>
        <dbReference type="ARBA" id="ARBA00022676"/>
    </source>
</evidence>
<keyword evidence="2" id="KW-1003">Cell membrane</keyword>
<protein>
    <submittedName>
        <fullName evidence="12">Glycosyltransferase</fullName>
    </submittedName>
</protein>
<feature type="region of interest" description="Disordered" evidence="9">
    <location>
        <begin position="321"/>
        <end position="341"/>
    </location>
</feature>
<dbReference type="Pfam" id="PF00535">
    <property type="entry name" value="Glycos_transf_2"/>
    <property type="match status" value="1"/>
</dbReference>
<organism evidence="12 13">
    <name type="scientific">Tardibacter chloracetimidivorans</name>
    <dbReference type="NCBI Taxonomy" id="1921510"/>
    <lineage>
        <taxon>Bacteria</taxon>
        <taxon>Pseudomonadati</taxon>
        <taxon>Pseudomonadota</taxon>
        <taxon>Alphaproteobacteria</taxon>
        <taxon>Sphingomonadales</taxon>
        <taxon>Sphingomonadaceae</taxon>
        <taxon>Tardibacter</taxon>
    </lineage>
</organism>
<evidence type="ECO:0000313" key="12">
    <source>
        <dbReference type="EMBL" id="API58570.1"/>
    </source>
</evidence>
<dbReference type="Proteomes" id="UP000182063">
    <property type="component" value="Chromosome"/>
</dbReference>
<evidence type="ECO:0000256" key="5">
    <source>
        <dbReference type="ARBA" id="ARBA00022692"/>
    </source>
</evidence>
<keyword evidence="7 10" id="KW-0472">Membrane</keyword>
<dbReference type="KEGG" id="sphj:BSL82_03955"/>
<comment type="similarity">
    <text evidence="8">Belongs to the glycosyltransferase 2 family. GtrB subfamily.</text>
</comment>
<evidence type="ECO:0000313" key="13">
    <source>
        <dbReference type="Proteomes" id="UP000182063"/>
    </source>
</evidence>
<dbReference type="EMBL" id="CP018221">
    <property type="protein sequence ID" value="API58570.1"/>
    <property type="molecule type" value="Genomic_DNA"/>
</dbReference>
<dbReference type="AlphaFoldDB" id="A0A1L3ZSK1"/>
<evidence type="ECO:0000256" key="4">
    <source>
        <dbReference type="ARBA" id="ARBA00022679"/>
    </source>
</evidence>
<feature type="transmembrane region" description="Helical" evidence="10">
    <location>
        <begin position="239"/>
        <end position="260"/>
    </location>
</feature>
<feature type="transmembrane region" description="Helical" evidence="10">
    <location>
        <begin position="272"/>
        <end position="298"/>
    </location>
</feature>
<feature type="domain" description="Glycosyltransferase 2-like" evidence="11">
    <location>
        <begin position="15"/>
        <end position="176"/>
    </location>
</feature>
<keyword evidence="5 10" id="KW-0812">Transmembrane</keyword>
<dbReference type="InterPro" id="IPR001173">
    <property type="entry name" value="Glyco_trans_2-like"/>
</dbReference>
<dbReference type="PANTHER" id="PTHR48090">
    <property type="entry name" value="UNDECAPRENYL-PHOSPHATE 4-DEOXY-4-FORMAMIDO-L-ARABINOSE TRANSFERASE-RELATED"/>
    <property type="match status" value="1"/>
</dbReference>
<dbReference type="GO" id="GO:0005886">
    <property type="term" value="C:plasma membrane"/>
    <property type="evidence" value="ECO:0007669"/>
    <property type="project" value="UniProtKB-SubCell"/>
</dbReference>
<accession>A0A1L3ZSK1</accession>
<evidence type="ECO:0000256" key="9">
    <source>
        <dbReference type="SAM" id="MobiDB-lite"/>
    </source>
</evidence>